<comment type="caution">
    <text evidence="4">The sequence shown here is derived from an EMBL/GenBank/DDBJ whole genome shotgun (WGS) entry which is preliminary data.</text>
</comment>
<reference evidence="4" key="1">
    <citation type="journal article" date="2023" name="Access Microbiol">
        <title>De-novo genome assembly for Akanthomyces muscarius, a biocontrol agent of insect agricultural pests.</title>
        <authorList>
            <person name="Erdos Z."/>
            <person name="Studholme D.J."/>
            <person name="Raymond B."/>
            <person name="Sharma M."/>
        </authorList>
    </citation>
    <scope>NUCLEOTIDE SEQUENCE</scope>
    <source>
        <strain evidence="4">Ve6</strain>
    </source>
</reference>
<name>A0A9W8UJJ3_AKAMU</name>
<evidence type="ECO:0000256" key="1">
    <source>
        <dbReference type="SAM" id="MobiDB-lite"/>
    </source>
</evidence>
<feature type="region of interest" description="Disordered" evidence="1">
    <location>
        <begin position="450"/>
        <end position="505"/>
    </location>
</feature>
<keyword evidence="2" id="KW-0472">Membrane</keyword>
<dbReference type="Proteomes" id="UP001144673">
    <property type="component" value="Chromosome 3"/>
</dbReference>
<evidence type="ECO:0000313" key="4">
    <source>
        <dbReference type="EMBL" id="KAJ4148252.1"/>
    </source>
</evidence>
<sequence length="505" mass="53678">MPLGTVKSWALLLAALLSSTTITTALQVTPDSPCASLCLDPAGSADPSTPNIHEDDIVCSNRDYAGEKGQRFQGCMNCLQNSTYSQGSQNDQAWFMYNLQYAFAHCVFGYPNGTGIGSYPCMTSEACGPLKSTVSNTLANNTGTDSFAYCRYKGGSTFGDTFGKCLDCMGPDTEHGYVTNYFVALEAGCEQRPTAHGHIALNDTLFANRTIGILNLNSTPKTQKTGLSTGALIAIIVVSVIVGLLLIGGCVFLHIRRRRNRYNKSALEYAASRHLRGASSMDFQCATHVNPFSPGFRNNNSSSQDMQYAGGFREYDDNGSVEVHTATAVNLHHHRGGSSVDEKGMPIVTAAAAAAAAAQEEQPYTDALRSHPPAGPVRNFSHKQQQQPSSIDTSSGLARPEKAMTSPMPYSPDSYMTPSSTTSATPFLAAGQNSAFSPTSPRMVPAAAFSPHTSSPLVKQQPWEETGAHGGGGGGLLRSKASKADVNAPVAARQLQTKFPPPPKR</sequence>
<dbReference type="KEGG" id="amus:LMH87_002731"/>
<feature type="transmembrane region" description="Helical" evidence="2">
    <location>
        <begin position="231"/>
        <end position="255"/>
    </location>
</feature>
<accession>A0A9W8UJJ3</accession>
<feature type="compositionally biased region" description="Polar residues" evidence="1">
    <location>
        <begin position="414"/>
        <end position="424"/>
    </location>
</feature>
<organism evidence="4 5">
    <name type="scientific">Akanthomyces muscarius</name>
    <name type="common">Entomopathogenic fungus</name>
    <name type="synonym">Lecanicillium muscarium</name>
    <dbReference type="NCBI Taxonomy" id="2231603"/>
    <lineage>
        <taxon>Eukaryota</taxon>
        <taxon>Fungi</taxon>
        <taxon>Dikarya</taxon>
        <taxon>Ascomycota</taxon>
        <taxon>Pezizomycotina</taxon>
        <taxon>Sordariomycetes</taxon>
        <taxon>Hypocreomycetidae</taxon>
        <taxon>Hypocreales</taxon>
        <taxon>Cordycipitaceae</taxon>
        <taxon>Akanthomyces</taxon>
    </lineage>
</organism>
<evidence type="ECO:0008006" key="6">
    <source>
        <dbReference type="Google" id="ProtNLM"/>
    </source>
</evidence>
<dbReference type="GeneID" id="80889890"/>
<dbReference type="RefSeq" id="XP_056051193.1">
    <property type="nucleotide sequence ID" value="XM_056194233.1"/>
</dbReference>
<feature type="chain" id="PRO_5040983658" description="LPXTG-domain-containing protein" evidence="3">
    <location>
        <begin position="26"/>
        <end position="505"/>
    </location>
</feature>
<keyword evidence="5" id="KW-1185">Reference proteome</keyword>
<dbReference type="AlphaFoldDB" id="A0A9W8UJJ3"/>
<dbReference type="EMBL" id="JAJHUN010000010">
    <property type="protein sequence ID" value="KAJ4148252.1"/>
    <property type="molecule type" value="Genomic_DNA"/>
</dbReference>
<keyword evidence="2" id="KW-0812">Transmembrane</keyword>
<evidence type="ECO:0000256" key="3">
    <source>
        <dbReference type="SAM" id="SignalP"/>
    </source>
</evidence>
<gene>
    <name evidence="4" type="ORF">LMH87_002731</name>
</gene>
<evidence type="ECO:0000256" key="2">
    <source>
        <dbReference type="SAM" id="Phobius"/>
    </source>
</evidence>
<feature type="signal peptide" evidence="3">
    <location>
        <begin position="1"/>
        <end position="25"/>
    </location>
</feature>
<feature type="region of interest" description="Disordered" evidence="1">
    <location>
        <begin position="358"/>
        <end position="424"/>
    </location>
</feature>
<keyword evidence="3" id="KW-0732">Signal</keyword>
<evidence type="ECO:0000313" key="5">
    <source>
        <dbReference type="Proteomes" id="UP001144673"/>
    </source>
</evidence>
<proteinExistence type="predicted"/>
<feature type="compositionally biased region" description="Polar residues" evidence="1">
    <location>
        <begin position="382"/>
        <end position="396"/>
    </location>
</feature>
<protein>
    <recommendedName>
        <fullName evidence="6">LPXTG-domain-containing protein</fullName>
    </recommendedName>
</protein>
<keyword evidence="2" id="KW-1133">Transmembrane helix</keyword>